<feature type="domain" description="Flagellar attachment zone protein 1 conserved" evidence="2">
    <location>
        <begin position="49"/>
        <end position="138"/>
    </location>
</feature>
<proteinExistence type="predicted"/>
<gene>
    <name evidence="3" type="ORF">NESM_000350400</name>
</gene>
<feature type="compositionally biased region" description="Basic and acidic residues" evidence="1">
    <location>
        <begin position="1"/>
        <end position="14"/>
    </location>
</feature>
<sequence length="227" mass="25544">MPASVRSDDSDVRKKAAVSSDDEAGDRIIDGLRYPRQERQIDPLGFELTTHSLHFHGRDWDIPLTQKRDELTKAFMQDAATATFEPEENIRNLRFIVTPTHLDAKLTVRHKALTSKHDVQKMLATFKWAHVKALYEPRHKVPRPNKFAKARAAHNGPLDDDQPMLGANRQPTSHNLSFFGRANVGAEGPEFADHADDGEEPVAYEDQQNAKDKRTSSRLFISVGLAA</sequence>
<keyword evidence="4" id="KW-1185">Reference proteome</keyword>
<dbReference type="AlphaFoldDB" id="A0AAW0EJQ0"/>
<evidence type="ECO:0000313" key="4">
    <source>
        <dbReference type="Proteomes" id="UP001430356"/>
    </source>
</evidence>
<evidence type="ECO:0000259" key="2">
    <source>
        <dbReference type="Pfam" id="PF23398"/>
    </source>
</evidence>
<feature type="region of interest" description="Disordered" evidence="1">
    <location>
        <begin position="1"/>
        <end position="23"/>
    </location>
</feature>
<dbReference type="EMBL" id="JAECZO010000035">
    <property type="protein sequence ID" value="KAK7194350.1"/>
    <property type="molecule type" value="Genomic_DNA"/>
</dbReference>
<accession>A0AAW0EJQ0</accession>
<dbReference type="Pfam" id="PF23398">
    <property type="entry name" value="FAZ1_cons"/>
    <property type="match status" value="1"/>
</dbReference>
<evidence type="ECO:0000256" key="1">
    <source>
        <dbReference type="SAM" id="MobiDB-lite"/>
    </source>
</evidence>
<name>A0AAW0EJQ0_9TRYP</name>
<evidence type="ECO:0000313" key="3">
    <source>
        <dbReference type="EMBL" id="KAK7194350.1"/>
    </source>
</evidence>
<organism evidence="3 4">
    <name type="scientific">Novymonas esmeraldas</name>
    <dbReference type="NCBI Taxonomy" id="1808958"/>
    <lineage>
        <taxon>Eukaryota</taxon>
        <taxon>Discoba</taxon>
        <taxon>Euglenozoa</taxon>
        <taxon>Kinetoplastea</taxon>
        <taxon>Metakinetoplastina</taxon>
        <taxon>Trypanosomatida</taxon>
        <taxon>Trypanosomatidae</taxon>
        <taxon>Novymonas</taxon>
    </lineage>
</organism>
<dbReference type="InterPro" id="IPR056614">
    <property type="entry name" value="FAZ1_cons"/>
</dbReference>
<protein>
    <recommendedName>
        <fullName evidence="2">Flagellar attachment zone protein 1 conserved domain-containing protein</fullName>
    </recommendedName>
</protein>
<feature type="region of interest" description="Disordered" evidence="1">
    <location>
        <begin position="186"/>
        <end position="217"/>
    </location>
</feature>
<reference evidence="3 4" key="1">
    <citation type="journal article" date="2021" name="MBio">
        <title>A New Model Trypanosomatid, Novymonas esmeraldas: Genomic Perception of Its 'Candidatus Pandoraea novymonadis' Endosymbiont.</title>
        <authorList>
            <person name="Zakharova A."/>
            <person name="Saura A."/>
            <person name="Butenko A."/>
            <person name="Podesvova L."/>
            <person name="Warmusova S."/>
            <person name="Kostygov A.Y."/>
            <person name="Nenarokova A."/>
            <person name="Lukes J."/>
            <person name="Opperdoes F.R."/>
            <person name="Yurchenko V."/>
        </authorList>
    </citation>
    <scope>NUCLEOTIDE SEQUENCE [LARGE SCALE GENOMIC DNA]</scope>
    <source>
        <strain evidence="3 4">E262AT.01</strain>
    </source>
</reference>
<dbReference type="Proteomes" id="UP001430356">
    <property type="component" value="Unassembled WGS sequence"/>
</dbReference>
<comment type="caution">
    <text evidence="3">The sequence shown here is derived from an EMBL/GenBank/DDBJ whole genome shotgun (WGS) entry which is preliminary data.</text>
</comment>